<dbReference type="GO" id="GO:0046961">
    <property type="term" value="F:proton-transporting ATPase activity, rotational mechanism"/>
    <property type="evidence" value="ECO:0007669"/>
    <property type="project" value="InterPro"/>
</dbReference>
<feature type="coiled-coil region" evidence="4">
    <location>
        <begin position="9"/>
        <end position="43"/>
    </location>
</feature>
<dbReference type="GO" id="GO:0033178">
    <property type="term" value="C:proton-transporting two-sector ATPase complex, catalytic domain"/>
    <property type="evidence" value="ECO:0007669"/>
    <property type="project" value="InterPro"/>
</dbReference>
<keyword evidence="2" id="KW-0813">Transport</keyword>
<evidence type="ECO:0000256" key="2">
    <source>
        <dbReference type="ARBA" id="ARBA00022448"/>
    </source>
</evidence>
<dbReference type="InterPro" id="IPR002842">
    <property type="entry name" value="ATPase_V1_Esu"/>
</dbReference>
<keyword evidence="3" id="KW-0406">Ion transport</keyword>
<sequence length="199" mass="23113">MSFNQDKLSAFARAVDEEAEHKIEQLEKEADEYRAAQLKQAKEEEYNRMFGYMQEQVQMIKSKHKQSVTKYELDQKRGLVQFRNQLTDRVFDEVRERLAAFSQTEAYAEYLASQISAAVTQFPYKPVCVLVKEEDLRFSETLQRILPGQVTVEADPENRLGGFILLSREHGVMADETFAEVLKAQKEKFYSTCGLTIEY</sequence>
<comment type="similarity">
    <text evidence="1">Belongs to the V-ATPase E subunit family.</text>
</comment>
<dbReference type="SUPFAM" id="SSF160527">
    <property type="entry name" value="V-type ATPase subunit E-like"/>
    <property type="match status" value="1"/>
</dbReference>
<dbReference type="Proteomes" id="UP000632659">
    <property type="component" value="Unassembled WGS sequence"/>
</dbReference>
<proteinExistence type="inferred from homology"/>
<dbReference type="Pfam" id="PF01991">
    <property type="entry name" value="vATP-synt_E"/>
    <property type="match status" value="1"/>
</dbReference>
<evidence type="ECO:0000256" key="4">
    <source>
        <dbReference type="SAM" id="Coils"/>
    </source>
</evidence>
<dbReference type="AlphaFoldDB" id="A0A8J6PJZ0"/>
<gene>
    <name evidence="5" type="ORF">H8702_08085</name>
</gene>
<accession>A0A8J6PJZ0</accession>
<dbReference type="EMBL" id="JACRTL010000004">
    <property type="protein sequence ID" value="MBC8611075.1"/>
    <property type="molecule type" value="Genomic_DNA"/>
</dbReference>
<dbReference type="Gene3D" id="3.30.2320.30">
    <property type="entry name" value="ATP synthase, E subunit, C-terminal"/>
    <property type="match status" value="1"/>
</dbReference>
<keyword evidence="4" id="KW-0175">Coiled coil</keyword>
<keyword evidence="6" id="KW-1185">Reference proteome</keyword>
<evidence type="ECO:0000313" key="5">
    <source>
        <dbReference type="EMBL" id="MBC8611075.1"/>
    </source>
</evidence>
<protein>
    <submittedName>
        <fullName evidence="5">Uncharacterized protein</fullName>
    </submittedName>
</protein>
<evidence type="ECO:0000256" key="3">
    <source>
        <dbReference type="ARBA" id="ARBA00023065"/>
    </source>
</evidence>
<name>A0A8J6PJZ0_9FIRM</name>
<dbReference type="InterPro" id="IPR038495">
    <property type="entry name" value="ATPase_E_C"/>
</dbReference>
<dbReference type="OrthoDB" id="1862548at2"/>
<evidence type="ECO:0000256" key="1">
    <source>
        <dbReference type="ARBA" id="ARBA00005901"/>
    </source>
</evidence>
<evidence type="ECO:0000313" key="6">
    <source>
        <dbReference type="Proteomes" id="UP000632659"/>
    </source>
</evidence>
<reference evidence="5" key="1">
    <citation type="submission" date="2020-08" db="EMBL/GenBank/DDBJ databases">
        <title>Genome public.</title>
        <authorList>
            <person name="Liu C."/>
            <person name="Sun Q."/>
        </authorList>
    </citation>
    <scope>NUCLEOTIDE SEQUENCE</scope>
    <source>
        <strain evidence="5">NSJ-15</strain>
    </source>
</reference>
<organism evidence="5 6">
    <name type="scientific">Massiliimalia timonensis</name>
    <dbReference type="NCBI Taxonomy" id="1987501"/>
    <lineage>
        <taxon>Bacteria</taxon>
        <taxon>Bacillati</taxon>
        <taxon>Bacillota</taxon>
        <taxon>Clostridia</taxon>
        <taxon>Eubacteriales</taxon>
        <taxon>Oscillospiraceae</taxon>
        <taxon>Massiliimalia</taxon>
    </lineage>
</organism>
<comment type="caution">
    <text evidence="5">The sequence shown here is derived from an EMBL/GenBank/DDBJ whole genome shotgun (WGS) entry which is preliminary data.</text>
</comment>
<dbReference type="RefSeq" id="WP_093988745.1">
    <property type="nucleotide sequence ID" value="NZ_FYDD01000003.1"/>
</dbReference>